<evidence type="ECO:0000313" key="5">
    <source>
        <dbReference type="Proteomes" id="UP001168694"/>
    </source>
</evidence>
<dbReference type="InterPro" id="IPR013766">
    <property type="entry name" value="Thioredoxin_domain"/>
</dbReference>
<feature type="domain" description="Thioredoxin" evidence="3">
    <location>
        <begin position="198"/>
        <end position="334"/>
    </location>
</feature>
<dbReference type="CDD" id="cd02966">
    <property type="entry name" value="TlpA_like_family"/>
    <property type="match status" value="1"/>
</dbReference>
<dbReference type="RefSeq" id="WP_290398257.1">
    <property type="nucleotide sequence ID" value="NZ_JAUHLN010000001.1"/>
</dbReference>
<accession>A0ABT8E2I8</accession>
<organism evidence="4 5">
    <name type="scientific">Fictibacillus terranigra</name>
    <dbReference type="NCBI Taxonomy" id="3058424"/>
    <lineage>
        <taxon>Bacteria</taxon>
        <taxon>Bacillati</taxon>
        <taxon>Bacillota</taxon>
        <taxon>Bacilli</taxon>
        <taxon>Bacillales</taxon>
        <taxon>Fictibacillaceae</taxon>
        <taxon>Fictibacillus</taxon>
    </lineage>
</organism>
<keyword evidence="5" id="KW-1185">Reference proteome</keyword>
<feature type="transmembrane region" description="Helical" evidence="2">
    <location>
        <begin position="107"/>
        <end position="126"/>
    </location>
</feature>
<dbReference type="PANTHER" id="PTHR42852:SF17">
    <property type="entry name" value="THIOREDOXIN-LIKE PROTEIN HI_1115"/>
    <property type="match status" value="1"/>
</dbReference>
<dbReference type="PANTHER" id="PTHR42852">
    <property type="entry name" value="THIOL:DISULFIDE INTERCHANGE PROTEIN DSBE"/>
    <property type="match status" value="1"/>
</dbReference>
<dbReference type="Pfam" id="PF00578">
    <property type="entry name" value="AhpC-TSA"/>
    <property type="match status" value="1"/>
</dbReference>
<evidence type="ECO:0000313" key="4">
    <source>
        <dbReference type="EMBL" id="MDN4072124.1"/>
    </source>
</evidence>
<keyword evidence="2" id="KW-1133">Transmembrane helix</keyword>
<keyword evidence="1" id="KW-1015">Disulfide bond</keyword>
<evidence type="ECO:0000259" key="3">
    <source>
        <dbReference type="PROSITE" id="PS51352"/>
    </source>
</evidence>
<dbReference type="InterPro" id="IPR050553">
    <property type="entry name" value="Thioredoxin_ResA/DsbE_sf"/>
</dbReference>
<feature type="transmembrane region" description="Helical" evidence="2">
    <location>
        <begin position="138"/>
        <end position="157"/>
    </location>
</feature>
<evidence type="ECO:0000256" key="2">
    <source>
        <dbReference type="SAM" id="Phobius"/>
    </source>
</evidence>
<feature type="transmembrane region" description="Helical" evidence="2">
    <location>
        <begin position="16"/>
        <end position="34"/>
    </location>
</feature>
<keyword evidence="2" id="KW-0812">Transmembrane</keyword>
<sequence>MPEVIQLGSLHLNSQLLLLLLSGMFAYAVVHVKAKKEKAAFAEIHLLWNAVTLLLIIWKISYFIFHPLLTFRHPSSLLYFSGGTPGLVLGVITAGSYVFVSLSRSNASVSLLLSTGTLSGAAFYLFYGGVHAFCERTILSTALFTVVFGLFMVLVFMKNKRVHRLSSIVFAALALFSFSAAPFGEKSYPAAEAGISGLKRGNIPPEFTLKTIDGRTLSLSQYKGKTVFLNFWASWCPPCQAEIPEMQRFQKKHGGRDAVILAVNLTSEDSRTAARAFAQTHHVTFPVLLDEQGKVSRKYHAFTLPTTYVIDKSGRVAQLHIGPLNADTMESLLP</sequence>
<protein>
    <submittedName>
        <fullName evidence="4">TlpA disulfide reductase family protein</fullName>
    </submittedName>
</protein>
<reference evidence="4" key="1">
    <citation type="submission" date="2023-06" db="EMBL/GenBank/DDBJ databases">
        <title>Draft Genome Sequences of Representative Paenibacillus Polymyxa, Bacillus cereus, Fictibacillus sp., and Brevibacillus agri Strains Isolated from Amazonian Dark Earth.</title>
        <authorList>
            <person name="Pellegrinetti T.A."/>
            <person name="Cunha I.C.M."/>
            <person name="Chaves M.G."/>
            <person name="Freitas A.S."/>
            <person name="Silva A.V.R."/>
            <person name="Tsai S.M."/>
            <person name="Mendes L.W."/>
        </authorList>
    </citation>
    <scope>NUCLEOTIDE SEQUENCE</scope>
    <source>
        <strain evidence="4">CENA-BCM004</strain>
    </source>
</reference>
<dbReference type="PROSITE" id="PS51352">
    <property type="entry name" value="THIOREDOXIN_2"/>
    <property type="match status" value="1"/>
</dbReference>
<evidence type="ECO:0000256" key="1">
    <source>
        <dbReference type="ARBA" id="ARBA00023157"/>
    </source>
</evidence>
<comment type="caution">
    <text evidence="4">The sequence shown here is derived from an EMBL/GenBank/DDBJ whole genome shotgun (WGS) entry which is preliminary data.</text>
</comment>
<name>A0ABT8E2I8_9BACL</name>
<feature type="transmembrane region" description="Helical" evidence="2">
    <location>
        <begin position="46"/>
        <end position="65"/>
    </location>
</feature>
<dbReference type="EMBL" id="JAUHLN010000001">
    <property type="protein sequence ID" value="MDN4072124.1"/>
    <property type="molecule type" value="Genomic_DNA"/>
</dbReference>
<dbReference type="Gene3D" id="3.40.30.10">
    <property type="entry name" value="Glutaredoxin"/>
    <property type="match status" value="1"/>
</dbReference>
<proteinExistence type="predicted"/>
<dbReference type="Proteomes" id="UP001168694">
    <property type="component" value="Unassembled WGS sequence"/>
</dbReference>
<gene>
    <name evidence="4" type="ORF">QYF49_03635</name>
</gene>
<keyword evidence="2" id="KW-0472">Membrane</keyword>
<feature type="transmembrane region" description="Helical" evidence="2">
    <location>
        <begin position="77"/>
        <end position="100"/>
    </location>
</feature>
<dbReference type="InterPro" id="IPR000866">
    <property type="entry name" value="AhpC/TSA"/>
</dbReference>
<feature type="transmembrane region" description="Helical" evidence="2">
    <location>
        <begin position="164"/>
        <end position="183"/>
    </location>
</feature>
<dbReference type="SUPFAM" id="SSF52833">
    <property type="entry name" value="Thioredoxin-like"/>
    <property type="match status" value="1"/>
</dbReference>
<dbReference type="InterPro" id="IPR017937">
    <property type="entry name" value="Thioredoxin_CS"/>
</dbReference>
<dbReference type="PROSITE" id="PS00194">
    <property type="entry name" value="THIOREDOXIN_1"/>
    <property type="match status" value="1"/>
</dbReference>
<dbReference type="InterPro" id="IPR036249">
    <property type="entry name" value="Thioredoxin-like_sf"/>
</dbReference>